<dbReference type="Pfam" id="PF07727">
    <property type="entry name" value="RVT_2"/>
    <property type="match status" value="1"/>
</dbReference>
<dbReference type="Proteomes" id="UP001289374">
    <property type="component" value="Unassembled WGS sequence"/>
</dbReference>
<evidence type="ECO:0000313" key="2">
    <source>
        <dbReference type="EMBL" id="KAK4406457.1"/>
    </source>
</evidence>
<reference evidence="2" key="2">
    <citation type="journal article" date="2024" name="Plant">
        <title>Genomic evolution and insights into agronomic trait innovations of Sesamum species.</title>
        <authorList>
            <person name="Miao H."/>
            <person name="Wang L."/>
            <person name="Qu L."/>
            <person name="Liu H."/>
            <person name="Sun Y."/>
            <person name="Le M."/>
            <person name="Wang Q."/>
            <person name="Wei S."/>
            <person name="Zheng Y."/>
            <person name="Lin W."/>
            <person name="Duan Y."/>
            <person name="Cao H."/>
            <person name="Xiong S."/>
            <person name="Wang X."/>
            <person name="Wei L."/>
            <person name="Li C."/>
            <person name="Ma Q."/>
            <person name="Ju M."/>
            <person name="Zhao R."/>
            <person name="Li G."/>
            <person name="Mu C."/>
            <person name="Tian Q."/>
            <person name="Mei H."/>
            <person name="Zhang T."/>
            <person name="Gao T."/>
            <person name="Zhang H."/>
        </authorList>
    </citation>
    <scope>NUCLEOTIDE SEQUENCE</scope>
    <source>
        <strain evidence="2">K16</strain>
    </source>
</reference>
<comment type="caution">
    <text evidence="2">The sequence shown here is derived from an EMBL/GenBank/DDBJ whole genome shotgun (WGS) entry which is preliminary data.</text>
</comment>
<sequence>MTSSVPIVPSNNIPVFRSSTRVYKYKLGANGEVTTFKARLVAKRYPQRPGVDFEETYSLVAMAKSTRIMLAIVPCLEGLVGMTSIPGSDSMGVVLRLEKSRQSRAHDNCILDLCERGFSYALGDAFTLCEIVVIIIGRIGKGGSYVEQLGVT</sequence>
<evidence type="ECO:0000313" key="3">
    <source>
        <dbReference type="Proteomes" id="UP001289374"/>
    </source>
</evidence>
<accession>A0AAE2C2A9</accession>
<name>A0AAE2C2A9_9LAMI</name>
<evidence type="ECO:0000259" key="1">
    <source>
        <dbReference type="Pfam" id="PF07727"/>
    </source>
</evidence>
<keyword evidence="3" id="KW-1185">Reference proteome</keyword>
<organism evidence="2 3">
    <name type="scientific">Sesamum angolense</name>
    <dbReference type="NCBI Taxonomy" id="2727404"/>
    <lineage>
        <taxon>Eukaryota</taxon>
        <taxon>Viridiplantae</taxon>
        <taxon>Streptophyta</taxon>
        <taxon>Embryophyta</taxon>
        <taxon>Tracheophyta</taxon>
        <taxon>Spermatophyta</taxon>
        <taxon>Magnoliopsida</taxon>
        <taxon>eudicotyledons</taxon>
        <taxon>Gunneridae</taxon>
        <taxon>Pentapetalae</taxon>
        <taxon>asterids</taxon>
        <taxon>lamiids</taxon>
        <taxon>Lamiales</taxon>
        <taxon>Pedaliaceae</taxon>
        <taxon>Sesamum</taxon>
    </lineage>
</organism>
<proteinExistence type="predicted"/>
<gene>
    <name evidence="2" type="ORF">Sango_0652200</name>
</gene>
<dbReference type="InterPro" id="IPR013103">
    <property type="entry name" value="RVT_2"/>
</dbReference>
<protein>
    <recommendedName>
        <fullName evidence="1">Reverse transcriptase Ty1/copia-type domain-containing protein</fullName>
    </recommendedName>
</protein>
<dbReference type="EMBL" id="JACGWL010000003">
    <property type="protein sequence ID" value="KAK4406457.1"/>
    <property type="molecule type" value="Genomic_DNA"/>
</dbReference>
<dbReference type="AlphaFoldDB" id="A0AAE2C2A9"/>
<reference evidence="2" key="1">
    <citation type="submission" date="2020-06" db="EMBL/GenBank/DDBJ databases">
        <authorList>
            <person name="Li T."/>
            <person name="Hu X."/>
            <person name="Zhang T."/>
            <person name="Song X."/>
            <person name="Zhang H."/>
            <person name="Dai N."/>
            <person name="Sheng W."/>
            <person name="Hou X."/>
            <person name="Wei L."/>
        </authorList>
    </citation>
    <scope>NUCLEOTIDE SEQUENCE</scope>
    <source>
        <strain evidence="2">K16</strain>
        <tissue evidence="2">Leaf</tissue>
    </source>
</reference>
<feature type="domain" description="Reverse transcriptase Ty1/copia-type" evidence="1">
    <location>
        <begin position="18"/>
        <end position="73"/>
    </location>
</feature>